<evidence type="ECO:0000256" key="2">
    <source>
        <dbReference type="ARBA" id="ARBA00022729"/>
    </source>
</evidence>
<sequence>MGIFLMMFYLLVLGFLGQPTALASGVVTSQQSPEGNWAQPSRAGGTLVGCPTSCGNLSFAYPFGIGSRCSHGPDFNLTCDDTTQPPRLLLHDGITEVIEFDNLLSVYNTIHASFLHTIHMKSGVSVYNYSLKPPGGSFSLSSFVLNITSCDVEVYSVVDNATTLKCRTECLDPRTPEMVAMHNCKNTFGCCRVNGDGNVSFQFKFGYNHGKSNIDARSNQTSQLWDRISITSDGPSGFRLRWQIVDQSNCVAAKQKRKSYACIGEYAECIDNSRFNCDVQDAECIDRSDGYSCKCRTAYTGNPYIREGCSNDKGYNPIPSRANCIRSCGNISVQFPFGFEEGCFAREEFHLNCTNMTSSAAVVMLDLWVKQVIDINVDEGTINGTILDEKYANSMFLSEPNGLFSTYGLFFSMKWVVANLSCAEAQRNKSGYACVSMNSKCMGVRAQGVYSGYRCKCLDGFQGNPYIQMP</sequence>
<feature type="domain" description="Wall-associated receptor kinase galacturonan-binding" evidence="4">
    <location>
        <begin position="50"/>
        <end position="90"/>
    </location>
</feature>
<keyword evidence="2 3" id="KW-0732">Signal</keyword>
<evidence type="ECO:0000256" key="1">
    <source>
        <dbReference type="ARBA" id="ARBA00004167"/>
    </source>
</evidence>
<proteinExistence type="predicted"/>
<gene>
    <name evidence="5" type="ORF">TRITD_3Bv1G276960</name>
</gene>
<protein>
    <recommendedName>
        <fullName evidence="4">Wall-associated receptor kinase galacturonan-binding domain-containing protein</fullName>
    </recommendedName>
</protein>
<dbReference type="PANTHER" id="PTHR33491">
    <property type="entry name" value="OSJNBA0016N04.9 PROTEIN"/>
    <property type="match status" value="1"/>
</dbReference>
<dbReference type="AlphaFoldDB" id="A0A9R1QZV6"/>
<accession>A0A9R1QZV6</accession>
<dbReference type="Pfam" id="PF13947">
    <property type="entry name" value="GUB_WAK_bind"/>
    <property type="match status" value="2"/>
</dbReference>
<reference evidence="5 6" key="1">
    <citation type="submission" date="2017-09" db="EMBL/GenBank/DDBJ databases">
        <authorList>
            <consortium name="International Durum Wheat Genome Sequencing Consortium (IDWGSC)"/>
            <person name="Milanesi L."/>
        </authorList>
    </citation>
    <scope>NUCLEOTIDE SEQUENCE [LARGE SCALE GENOMIC DNA]</scope>
    <source>
        <strain evidence="6">cv. Svevo</strain>
    </source>
</reference>
<feature type="signal peptide" evidence="3">
    <location>
        <begin position="1"/>
        <end position="23"/>
    </location>
</feature>
<evidence type="ECO:0000259" key="4">
    <source>
        <dbReference type="Pfam" id="PF13947"/>
    </source>
</evidence>
<dbReference type="EMBL" id="LT934116">
    <property type="protein sequence ID" value="VAH86266.1"/>
    <property type="molecule type" value="Genomic_DNA"/>
</dbReference>
<dbReference type="Gramene" id="TRITD3Bv1G276960.2">
    <property type="protein sequence ID" value="TRITD3Bv1G276960.2"/>
    <property type="gene ID" value="TRITD3Bv1G276960"/>
</dbReference>
<comment type="subcellular location">
    <subcellularLocation>
        <location evidence="1">Membrane</location>
        <topology evidence="1">Single-pass membrane protein</topology>
    </subcellularLocation>
</comment>
<dbReference type="GO" id="GO:0030247">
    <property type="term" value="F:polysaccharide binding"/>
    <property type="evidence" value="ECO:0007669"/>
    <property type="project" value="InterPro"/>
</dbReference>
<dbReference type="GO" id="GO:0016020">
    <property type="term" value="C:membrane"/>
    <property type="evidence" value="ECO:0007669"/>
    <property type="project" value="UniProtKB-SubCell"/>
</dbReference>
<evidence type="ECO:0000313" key="5">
    <source>
        <dbReference type="EMBL" id="VAH86266.1"/>
    </source>
</evidence>
<organism evidence="5 6">
    <name type="scientific">Triticum turgidum subsp. durum</name>
    <name type="common">Durum wheat</name>
    <name type="synonym">Triticum durum</name>
    <dbReference type="NCBI Taxonomy" id="4567"/>
    <lineage>
        <taxon>Eukaryota</taxon>
        <taxon>Viridiplantae</taxon>
        <taxon>Streptophyta</taxon>
        <taxon>Embryophyta</taxon>
        <taxon>Tracheophyta</taxon>
        <taxon>Spermatophyta</taxon>
        <taxon>Magnoliopsida</taxon>
        <taxon>Liliopsida</taxon>
        <taxon>Poales</taxon>
        <taxon>Poaceae</taxon>
        <taxon>BOP clade</taxon>
        <taxon>Pooideae</taxon>
        <taxon>Triticodae</taxon>
        <taxon>Triticeae</taxon>
        <taxon>Triticinae</taxon>
        <taxon>Triticum</taxon>
    </lineage>
</organism>
<feature type="chain" id="PRO_5040145276" description="Wall-associated receptor kinase galacturonan-binding domain-containing protein" evidence="3">
    <location>
        <begin position="24"/>
        <end position="470"/>
    </location>
</feature>
<feature type="domain" description="Wall-associated receptor kinase galacturonan-binding" evidence="4">
    <location>
        <begin position="324"/>
        <end position="382"/>
    </location>
</feature>
<dbReference type="InterPro" id="IPR025287">
    <property type="entry name" value="WAK_GUB"/>
</dbReference>
<evidence type="ECO:0000256" key="3">
    <source>
        <dbReference type="SAM" id="SignalP"/>
    </source>
</evidence>
<keyword evidence="6" id="KW-1185">Reference proteome</keyword>
<dbReference type="Proteomes" id="UP000324705">
    <property type="component" value="Chromosome 3B"/>
</dbReference>
<name>A0A9R1QZV6_TRITD</name>
<evidence type="ECO:0000313" key="6">
    <source>
        <dbReference type="Proteomes" id="UP000324705"/>
    </source>
</evidence>